<organism evidence="2 3">
    <name type="scientific">Hericium alpestre</name>
    <dbReference type="NCBI Taxonomy" id="135208"/>
    <lineage>
        <taxon>Eukaryota</taxon>
        <taxon>Fungi</taxon>
        <taxon>Dikarya</taxon>
        <taxon>Basidiomycota</taxon>
        <taxon>Agaricomycotina</taxon>
        <taxon>Agaricomycetes</taxon>
        <taxon>Russulales</taxon>
        <taxon>Hericiaceae</taxon>
        <taxon>Hericium</taxon>
    </lineage>
</organism>
<dbReference type="EMBL" id="SFCI01001757">
    <property type="protein sequence ID" value="TFY75018.1"/>
    <property type="molecule type" value="Genomic_DNA"/>
</dbReference>
<evidence type="ECO:0000313" key="2">
    <source>
        <dbReference type="EMBL" id="TFY75018.1"/>
    </source>
</evidence>
<sequence>MVGALDETEDDEFLYKQIIHDMHSVVDEAFVNWSISYKQQDPNTIGKIFILFPVLKQYQNNWATGLLVQQYMNNHHKYANKCGYPLSMGSKSGVEEADAVGKKKRTRAIIGTDDEEQPEEDEATDEDGPQEDDDIVDENSAGGSGQESDENDD</sequence>
<name>A0A4Y9ZNC0_9AGAM</name>
<dbReference type="Proteomes" id="UP000298061">
    <property type="component" value="Unassembled WGS sequence"/>
</dbReference>
<feature type="region of interest" description="Disordered" evidence="1">
    <location>
        <begin position="90"/>
        <end position="153"/>
    </location>
</feature>
<dbReference type="STRING" id="135208.A0A4Y9ZNC0"/>
<evidence type="ECO:0000313" key="3">
    <source>
        <dbReference type="Proteomes" id="UP000298061"/>
    </source>
</evidence>
<comment type="caution">
    <text evidence="2">The sequence shown here is derived from an EMBL/GenBank/DDBJ whole genome shotgun (WGS) entry which is preliminary data.</text>
</comment>
<feature type="compositionally biased region" description="Acidic residues" evidence="1">
    <location>
        <begin position="112"/>
        <end position="137"/>
    </location>
</feature>
<reference evidence="2 3" key="1">
    <citation type="submission" date="2019-02" db="EMBL/GenBank/DDBJ databases">
        <title>Genome sequencing of the rare red list fungi Hericium alpestre (H. flagellum).</title>
        <authorList>
            <person name="Buettner E."/>
            <person name="Kellner H."/>
        </authorList>
    </citation>
    <scope>NUCLEOTIDE SEQUENCE [LARGE SCALE GENOMIC DNA]</scope>
    <source>
        <strain evidence="2 3">DSM 108284</strain>
    </source>
</reference>
<proteinExistence type="predicted"/>
<dbReference type="AlphaFoldDB" id="A0A4Y9ZNC0"/>
<evidence type="ECO:0000256" key="1">
    <source>
        <dbReference type="SAM" id="MobiDB-lite"/>
    </source>
</evidence>
<gene>
    <name evidence="2" type="ORF">EWM64_g8997</name>
</gene>
<accession>A0A4Y9ZNC0</accession>
<dbReference type="OrthoDB" id="3266957at2759"/>
<protein>
    <submittedName>
        <fullName evidence="2">Uncharacterized protein</fullName>
    </submittedName>
</protein>
<keyword evidence="3" id="KW-1185">Reference proteome</keyword>